<evidence type="ECO:0000259" key="2">
    <source>
        <dbReference type="Pfam" id="PF03872"/>
    </source>
</evidence>
<feature type="compositionally biased region" description="Polar residues" evidence="1">
    <location>
        <begin position="161"/>
        <end position="173"/>
    </location>
</feature>
<evidence type="ECO:0000256" key="1">
    <source>
        <dbReference type="SAM" id="MobiDB-lite"/>
    </source>
</evidence>
<dbReference type="Pfam" id="PF03872">
    <property type="entry name" value="RseA_N"/>
    <property type="match status" value="1"/>
</dbReference>
<protein>
    <submittedName>
        <fullName evidence="3">Sigma-E factor negative regulatory protein RseA</fullName>
    </submittedName>
</protein>
<dbReference type="InterPro" id="IPR036147">
    <property type="entry name" value="Anti-sigma_E_RseA_N_sf"/>
</dbReference>
<reference evidence="3 4" key="1">
    <citation type="submission" date="2019-07" db="EMBL/GenBank/DDBJ databases">
        <title>Genomic Encyclopedia of Type Strains, Phase I: the one thousand microbial genomes (KMG-I) project.</title>
        <authorList>
            <person name="Kyrpides N."/>
        </authorList>
    </citation>
    <scope>NUCLEOTIDE SEQUENCE [LARGE SCALE GENOMIC DNA]</scope>
    <source>
        <strain evidence="3 4">DSM 375</strain>
    </source>
</reference>
<dbReference type="InterPro" id="IPR052383">
    <property type="entry name" value="Anti-sigma-E_RseA-like"/>
</dbReference>
<feature type="region of interest" description="Disordered" evidence="1">
    <location>
        <begin position="161"/>
        <end position="182"/>
    </location>
</feature>
<dbReference type="Gene3D" id="1.10.10.880">
    <property type="entry name" value="Anti sigma-E protein RseA, N-terminal domain"/>
    <property type="match status" value="1"/>
</dbReference>
<dbReference type="CDD" id="cd16328">
    <property type="entry name" value="RseA_N"/>
    <property type="match status" value="1"/>
</dbReference>
<feature type="domain" description="Anti sigma-E protein RseA N-terminal" evidence="2">
    <location>
        <begin position="7"/>
        <end position="75"/>
    </location>
</feature>
<dbReference type="SUPFAM" id="SSF89069">
    <property type="entry name" value="N-terminal, cytoplasmic domain of anti-sigmaE factor RseA"/>
    <property type="match status" value="1"/>
</dbReference>
<dbReference type="GO" id="GO:0016989">
    <property type="term" value="F:sigma factor antagonist activity"/>
    <property type="evidence" value="ECO:0007669"/>
    <property type="project" value="InterPro"/>
</dbReference>
<evidence type="ECO:0000313" key="4">
    <source>
        <dbReference type="Proteomes" id="UP000319627"/>
    </source>
</evidence>
<comment type="caution">
    <text evidence="3">The sequence shown here is derived from an EMBL/GenBank/DDBJ whole genome shotgun (WGS) entry which is preliminary data.</text>
</comment>
<evidence type="ECO:0000313" key="3">
    <source>
        <dbReference type="EMBL" id="TWH64342.1"/>
    </source>
</evidence>
<dbReference type="EMBL" id="VLKG01000010">
    <property type="protein sequence ID" value="TWH64342.1"/>
    <property type="molecule type" value="Genomic_DNA"/>
</dbReference>
<dbReference type="PANTHER" id="PTHR38104:SF1">
    <property type="entry name" value="ANTI-SIGMA-E FACTOR RSEA"/>
    <property type="match status" value="1"/>
</dbReference>
<gene>
    <name evidence="3" type="ORF">LX59_02545</name>
</gene>
<dbReference type="PANTHER" id="PTHR38104">
    <property type="match status" value="1"/>
</dbReference>
<dbReference type="InterPro" id="IPR005572">
    <property type="entry name" value="Anti-sigma_E_RseA_N"/>
</dbReference>
<name>A0A562I063_9GAMM</name>
<dbReference type="AlphaFoldDB" id="A0A562I063"/>
<dbReference type="OrthoDB" id="5734981at2"/>
<keyword evidence="4" id="KW-1185">Reference proteome</keyword>
<accession>A0A562I063</accession>
<dbReference type="RefSeq" id="WP_144572351.1">
    <property type="nucleotide sequence ID" value="NZ_VLKG01000010.1"/>
</dbReference>
<sequence length="182" mass="20028">MNSEVLHESLSAVMDGEADELEMRRVLADAELSTTWKRYQLARAAMHRELLDPCLDLLSGIQARLEAEDQSAQQPSSEVRTGFRWSAVVRLAVAASVTLAVLVGVRFYNQQDIDGAPAMASLNVPQSPVVANSSEELAPRVQVVSEQREVSDWQEPRVQQNIQQASFNESAPVSVTRPGGRE</sequence>
<proteinExistence type="predicted"/>
<organism evidence="3 4">
    <name type="scientific">Azomonas agilis</name>
    <dbReference type="NCBI Taxonomy" id="116849"/>
    <lineage>
        <taxon>Bacteria</taxon>
        <taxon>Pseudomonadati</taxon>
        <taxon>Pseudomonadota</taxon>
        <taxon>Gammaproteobacteria</taxon>
        <taxon>Pseudomonadales</taxon>
        <taxon>Pseudomonadaceae</taxon>
        <taxon>Azomonas</taxon>
    </lineage>
</organism>
<dbReference type="Proteomes" id="UP000319627">
    <property type="component" value="Unassembled WGS sequence"/>
</dbReference>